<reference evidence="1" key="1">
    <citation type="submission" date="2019-12" db="EMBL/GenBank/DDBJ databases">
        <authorList>
            <person name="Scholes J."/>
        </authorList>
    </citation>
    <scope>NUCLEOTIDE SEQUENCE</scope>
</reference>
<protein>
    <submittedName>
        <fullName evidence="1">Uncharacterized protein</fullName>
    </submittedName>
</protein>
<gene>
    <name evidence="1" type="ORF">SHERM_14861</name>
</gene>
<comment type="caution">
    <text evidence="1">The sequence shown here is derived from an EMBL/GenBank/DDBJ whole genome shotgun (WGS) entry which is preliminary data.</text>
</comment>
<sequence>PWVVKCTAQIEAEDSTKWSISRKEFKTLSVENTLLRIREGLLKGVELRWHDVTICCRDKELFNLISGKNRPAWSSVIVVEDMCSLLASFPICVVSFV</sequence>
<dbReference type="Proteomes" id="UP001153555">
    <property type="component" value="Unassembled WGS sequence"/>
</dbReference>
<dbReference type="AlphaFoldDB" id="A0A9N7MWE2"/>
<evidence type="ECO:0000313" key="1">
    <source>
        <dbReference type="EMBL" id="CAA0814577.1"/>
    </source>
</evidence>
<feature type="non-terminal residue" evidence="1">
    <location>
        <position position="1"/>
    </location>
</feature>
<keyword evidence="2" id="KW-1185">Reference proteome</keyword>
<dbReference type="EMBL" id="CACSLK010012206">
    <property type="protein sequence ID" value="CAA0814577.1"/>
    <property type="molecule type" value="Genomic_DNA"/>
</dbReference>
<organism evidence="1 2">
    <name type="scientific">Striga hermonthica</name>
    <name type="common">Purple witchweed</name>
    <name type="synonym">Buchnera hermonthica</name>
    <dbReference type="NCBI Taxonomy" id="68872"/>
    <lineage>
        <taxon>Eukaryota</taxon>
        <taxon>Viridiplantae</taxon>
        <taxon>Streptophyta</taxon>
        <taxon>Embryophyta</taxon>
        <taxon>Tracheophyta</taxon>
        <taxon>Spermatophyta</taxon>
        <taxon>Magnoliopsida</taxon>
        <taxon>eudicotyledons</taxon>
        <taxon>Gunneridae</taxon>
        <taxon>Pentapetalae</taxon>
        <taxon>asterids</taxon>
        <taxon>lamiids</taxon>
        <taxon>Lamiales</taxon>
        <taxon>Orobanchaceae</taxon>
        <taxon>Buchnereae</taxon>
        <taxon>Striga</taxon>
    </lineage>
</organism>
<evidence type="ECO:0000313" key="2">
    <source>
        <dbReference type="Proteomes" id="UP001153555"/>
    </source>
</evidence>
<name>A0A9N7MWE2_STRHE</name>
<proteinExistence type="predicted"/>
<accession>A0A9N7MWE2</accession>